<proteinExistence type="predicted"/>
<dbReference type="Gene3D" id="1.25.40.20">
    <property type="entry name" value="Ankyrin repeat-containing domain"/>
    <property type="match status" value="2"/>
</dbReference>
<dbReference type="PANTHER" id="PTHR46224">
    <property type="entry name" value="ANKYRIN REPEAT FAMILY PROTEIN"/>
    <property type="match status" value="1"/>
</dbReference>
<dbReference type="SMART" id="SM00248">
    <property type="entry name" value="ANK"/>
    <property type="match status" value="4"/>
</dbReference>
<dbReference type="InterPro" id="IPR036770">
    <property type="entry name" value="Ankyrin_rpt-contain_sf"/>
</dbReference>
<feature type="repeat" description="ANK" evidence="1">
    <location>
        <begin position="61"/>
        <end position="89"/>
    </location>
</feature>
<keyword evidence="1" id="KW-0040">ANK repeat</keyword>
<dbReference type="Proteomes" id="UP000751190">
    <property type="component" value="Unassembled WGS sequence"/>
</dbReference>
<organism evidence="2 3">
    <name type="scientific">Diacronema lutheri</name>
    <name type="common">Unicellular marine alga</name>
    <name type="synonym">Monochrysis lutheri</name>
    <dbReference type="NCBI Taxonomy" id="2081491"/>
    <lineage>
        <taxon>Eukaryota</taxon>
        <taxon>Haptista</taxon>
        <taxon>Haptophyta</taxon>
        <taxon>Pavlovophyceae</taxon>
        <taxon>Pavlovales</taxon>
        <taxon>Pavlovaceae</taxon>
        <taxon>Diacronema</taxon>
    </lineage>
</organism>
<comment type="caution">
    <text evidence="2">The sequence shown here is derived from an EMBL/GenBank/DDBJ whole genome shotgun (WGS) entry which is preliminary data.</text>
</comment>
<name>A0A8J5XVN8_DIALT</name>
<dbReference type="OrthoDB" id="194358at2759"/>
<evidence type="ECO:0000313" key="3">
    <source>
        <dbReference type="Proteomes" id="UP000751190"/>
    </source>
</evidence>
<evidence type="ECO:0008006" key="4">
    <source>
        <dbReference type="Google" id="ProtNLM"/>
    </source>
</evidence>
<dbReference type="SUPFAM" id="SSF48403">
    <property type="entry name" value="Ankyrin repeat"/>
    <property type="match status" value="1"/>
</dbReference>
<dbReference type="InterPro" id="IPR002110">
    <property type="entry name" value="Ankyrin_rpt"/>
</dbReference>
<evidence type="ECO:0000313" key="2">
    <source>
        <dbReference type="EMBL" id="KAG8467389.1"/>
    </source>
</evidence>
<dbReference type="EMBL" id="JAGTXO010000006">
    <property type="protein sequence ID" value="KAG8467389.1"/>
    <property type="molecule type" value="Genomic_DNA"/>
</dbReference>
<sequence>MDVREDDWRAASTAGDARRLRELAALDGHDDLGIPLVLAAKAGHVDAVRVILGTNMPDADMRRTALRLATRSGHAGVVELLLDSGAELSDDALIEAAACGSEDLLQLLIARGAERGRDEALVVAAERGATAAVRTLLAAGAGSLNPALKGAIDARHAPTVVALVDAGASAAEGLCHAALVGAPALVDLLIDRGASNLDQAFFIGAKAGQTAAVTRIVLCRAAEAEGTQPASACKPRPAPSGASSAIAAHLAMGPAMLGARRPVGLAVADARAVSKPAFFSTVRAPQAK</sequence>
<dbReference type="PANTHER" id="PTHR46224:SF64">
    <property type="entry name" value="IQ MOTIF AND ANKYRIN REPEAT DOMAIN-CONTAINING PROTEIN 1"/>
    <property type="match status" value="1"/>
</dbReference>
<evidence type="ECO:0000256" key="1">
    <source>
        <dbReference type="PROSITE-ProRule" id="PRU00023"/>
    </source>
</evidence>
<dbReference type="InterPro" id="IPR051616">
    <property type="entry name" value="Cul2-RING_E3_ligase_SR"/>
</dbReference>
<protein>
    <recommendedName>
        <fullName evidence="4">Ankyrin repeat protein</fullName>
    </recommendedName>
</protein>
<dbReference type="PROSITE" id="PS50297">
    <property type="entry name" value="ANK_REP_REGION"/>
    <property type="match status" value="1"/>
</dbReference>
<gene>
    <name evidence="2" type="ORF">KFE25_000705</name>
</gene>
<dbReference type="PROSITE" id="PS50088">
    <property type="entry name" value="ANK_REPEAT"/>
    <property type="match status" value="1"/>
</dbReference>
<keyword evidence="3" id="KW-1185">Reference proteome</keyword>
<reference evidence="2" key="1">
    <citation type="submission" date="2021-05" db="EMBL/GenBank/DDBJ databases">
        <title>The genome of the haptophyte Pavlova lutheri (Diacronema luteri, Pavlovales) - a model for lipid biosynthesis in eukaryotic algae.</title>
        <authorList>
            <person name="Hulatt C.J."/>
            <person name="Posewitz M.C."/>
        </authorList>
    </citation>
    <scope>NUCLEOTIDE SEQUENCE</scope>
    <source>
        <strain evidence="2">NIVA-4/92</strain>
    </source>
</reference>
<dbReference type="Pfam" id="PF12796">
    <property type="entry name" value="Ank_2"/>
    <property type="match status" value="1"/>
</dbReference>
<accession>A0A8J5XVN8</accession>
<dbReference type="AlphaFoldDB" id="A0A8J5XVN8"/>